<name>A0ABV8V7W0_9GAMM</name>
<gene>
    <name evidence="9 12" type="primary">rapA</name>
    <name evidence="12" type="ORF">ACFOX3_16860</name>
</gene>
<dbReference type="PROSITE" id="PS51194">
    <property type="entry name" value="HELICASE_CTER"/>
    <property type="match status" value="1"/>
</dbReference>
<evidence type="ECO:0000256" key="8">
    <source>
        <dbReference type="ARBA" id="ARBA00023163"/>
    </source>
</evidence>
<keyword evidence="6 9" id="KW-0238">DNA-binding</keyword>
<keyword evidence="1 9" id="KW-0547">Nucleotide-binding</keyword>
<evidence type="ECO:0000256" key="3">
    <source>
        <dbReference type="ARBA" id="ARBA00022806"/>
    </source>
</evidence>
<keyword evidence="8 9" id="KW-0804">Transcription</keyword>
<dbReference type="SUPFAM" id="SSF52540">
    <property type="entry name" value="P-loop containing nucleoside triphosphate hydrolases"/>
    <property type="match status" value="2"/>
</dbReference>
<dbReference type="Pfam" id="PF18339">
    <property type="entry name" value="Tudor_1_RapA"/>
    <property type="match status" value="1"/>
</dbReference>
<keyword evidence="5 9" id="KW-0805">Transcription regulation</keyword>
<keyword evidence="13" id="KW-1185">Reference proteome</keyword>
<evidence type="ECO:0000259" key="11">
    <source>
        <dbReference type="PROSITE" id="PS51194"/>
    </source>
</evidence>
<keyword evidence="4 9" id="KW-0067">ATP-binding</keyword>
<organism evidence="12 13">
    <name type="scientific">Simiduia curdlanivorans</name>
    <dbReference type="NCBI Taxonomy" id="1492769"/>
    <lineage>
        <taxon>Bacteria</taxon>
        <taxon>Pseudomonadati</taxon>
        <taxon>Pseudomonadota</taxon>
        <taxon>Gammaproteobacteria</taxon>
        <taxon>Cellvibrionales</taxon>
        <taxon>Cellvibrionaceae</taxon>
        <taxon>Simiduia</taxon>
    </lineage>
</organism>
<keyword evidence="2 9" id="KW-0378">Hydrolase</keyword>
<feature type="binding site" evidence="9">
    <location>
        <begin position="178"/>
        <end position="185"/>
    </location>
    <ligand>
        <name>ATP</name>
        <dbReference type="ChEBI" id="CHEBI:30616"/>
    </ligand>
</feature>
<dbReference type="Proteomes" id="UP001595840">
    <property type="component" value="Unassembled WGS sequence"/>
</dbReference>
<dbReference type="InterPro" id="IPR040766">
    <property type="entry name" value="Tudor_2_RapA"/>
</dbReference>
<comment type="subunit">
    <text evidence="9">Interacts with the RNAP. Has a higher affinity for the core RNAP than for the holoenzyme. Its ATPase activity is stimulated by binding to RNAP.</text>
</comment>
<dbReference type="EC" id="3.6.4.-" evidence="9"/>
<evidence type="ECO:0000256" key="5">
    <source>
        <dbReference type="ARBA" id="ARBA00023015"/>
    </source>
</evidence>
<dbReference type="InterPro" id="IPR000330">
    <property type="entry name" value="SNF2_N"/>
</dbReference>
<dbReference type="HAMAP" id="MF_01821">
    <property type="entry name" value="Helicase_RapA"/>
    <property type="match status" value="1"/>
</dbReference>
<dbReference type="InterPro" id="IPR040765">
    <property type="entry name" value="Tudor_1_RapA"/>
</dbReference>
<feature type="domain" description="Helicase ATP-binding" evidence="10">
    <location>
        <begin position="165"/>
        <end position="351"/>
    </location>
</feature>
<dbReference type="Pfam" id="PF00176">
    <property type="entry name" value="SNF2-rel_dom"/>
    <property type="match status" value="1"/>
</dbReference>
<reference evidence="13" key="1">
    <citation type="journal article" date="2019" name="Int. J. Syst. Evol. Microbiol.">
        <title>The Global Catalogue of Microorganisms (GCM) 10K type strain sequencing project: providing services to taxonomists for standard genome sequencing and annotation.</title>
        <authorList>
            <consortium name="The Broad Institute Genomics Platform"/>
            <consortium name="The Broad Institute Genome Sequencing Center for Infectious Disease"/>
            <person name="Wu L."/>
            <person name="Ma J."/>
        </authorList>
    </citation>
    <scope>NUCLEOTIDE SEQUENCE [LARGE SCALE GENOMIC DNA]</scope>
    <source>
        <strain evidence="13">CECT 8570</strain>
    </source>
</reference>
<dbReference type="CDD" id="cd18793">
    <property type="entry name" value="SF2_C_SNF"/>
    <property type="match status" value="1"/>
</dbReference>
<dbReference type="SMART" id="SM00490">
    <property type="entry name" value="HELICc"/>
    <property type="match status" value="1"/>
</dbReference>
<dbReference type="EMBL" id="JBHSCX010000021">
    <property type="protein sequence ID" value="MFC4363991.1"/>
    <property type="molecule type" value="Genomic_DNA"/>
</dbReference>
<dbReference type="Gene3D" id="3.30.360.80">
    <property type="match status" value="1"/>
</dbReference>
<evidence type="ECO:0000256" key="6">
    <source>
        <dbReference type="ARBA" id="ARBA00023125"/>
    </source>
</evidence>
<feature type="domain" description="Helicase C-terminal" evidence="11">
    <location>
        <begin position="489"/>
        <end position="650"/>
    </location>
</feature>
<sequence length="963" mass="107710">MSNQEFEIGQRWISDTEAELGLGLVLEVEDRLVTLSFPAAGERRMYSINNAPISRVRYQRGDAIRSAEGLKIKVQEIVEDGKLLVYLGMDASGASHEIDEIDLDSFVQFSAPMDRLFSGQVDSLKRFNLRLQTLEFMREQQTAPTYGLLGARVQLLPHQLYIANEVGRRYAPRVLLADEVGLGKTIEAGLIIHQQLINGRANRVLILVPDTLIHQWLVEMLRRFNLQFSLFTEDRLQDLEADIGDDEDPFADVVEASPAVNPFDTAQLVICPLSVVAKSEKRLAQALEASWDLLLVDEAHHLKWSAQGASPAYLAVEALAAKALGLLLLTATPEQLGVESHFARLRLLDPDRYYDLAVFKAQESSYAHVNELVQSLLPLEDKAKEALPEQVLTKLREVVDVELMDTLVATDGVHEREQLLQRIVNQLLDRHGTGRVLFRNTRQGVSGFPERIVNPVALAAAEDLSVTGLYPEQLLRERFGDGWTMMDARVDWLVQWLKQHRKEKVLVICATAQTALDLEGHLRLSEGFAVTAFHEGLTLIARDRAAAYFADAEDGAQALICSEIGSEGRNFQFASHLVMFDLPTNPDLLEQRIGRLDRIGQRRDVNVWVPYFSGSLQEKLFQWYHQGLNAFEQVCHVGAAIYETQEQRLQAFLNSGTGDWGSLLLEAKTQAEQLRAALEQGRNRLLELNSCREDVADEVIESLFEQENRLALEDYMGQVYDAYGVEQEVHSSVSLVLLPGDHMQCAHFPALPADGVTVTYQREMALAREDIDYLTWEHPMVSGAMDMVLSGGFGNTAVATIKLGPIKPGTLMLEAVFLLNVAAPNHLQLFRYLPMTPLRVLVDINGRDLSDVLSGEKLLPLLQKLPRNTAQQIAKQARETIAELVKKAQLAVAPRQDALLTQAHENLETKLGEEINRLVALAKVNPAIRPLEIEKLKQDKRVLDEYLSSASLKLDALRVILAT</sequence>
<dbReference type="Gene3D" id="2.30.30.930">
    <property type="match status" value="1"/>
</dbReference>
<comment type="function">
    <text evidence="9">Transcription regulator that activates transcription by stimulating RNA polymerase (RNAP) recycling in case of stress conditions such as supercoiled DNA or high salt concentrations. Probably acts by releasing the RNAP, when it is trapped or immobilized on tightly supercoiled DNA. Does not activate transcription on linear DNA. Probably not involved in DNA repair.</text>
</comment>
<dbReference type="InterPro" id="IPR049730">
    <property type="entry name" value="SNF2/RAD54-like_C"/>
</dbReference>
<dbReference type="InterPro" id="IPR057342">
    <property type="entry name" value="DEXDc_RapA"/>
</dbReference>
<evidence type="ECO:0000313" key="12">
    <source>
        <dbReference type="EMBL" id="MFC4363991.1"/>
    </source>
</evidence>
<dbReference type="Pfam" id="PF00271">
    <property type="entry name" value="Helicase_C"/>
    <property type="match status" value="1"/>
</dbReference>
<dbReference type="Gene3D" id="6.10.140.1500">
    <property type="match status" value="1"/>
</dbReference>
<dbReference type="Gene3D" id="6.10.140.2230">
    <property type="match status" value="1"/>
</dbReference>
<evidence type="ECO:0000313" key="13">
    <source>
        <dbReference type="Proteomes" id="UP001595840"/>
    </source>
</evidence>
<evidence type="ECO:0000256" key="1">
    <source>
        <dbReference type="ARBA" id="ARBA00022741"/>
    </source>
</evidence>
<dbReference type="InterPro" id="IPR001650">
    <property type="entry name" value="Helicase_C-like"/>
</dbReference>
<keyword evidence="3 9" id="KW-0347">Helicase</keyword>
<dbReference type="NCBIfam" id="NF003426">
    <property type="entry name" value="PRK04914.1"/>
    <property type="match status" value="1"/>
</dbReference>
<dbReference type="PANTHER" id="PTHR45766:SF6">
    <property type="entry name" value="SWI_SNF-RELATED MATRIX-ASSOCIATED ACTIN-DEPENDENT REGULATOR OF CHROMATIN SUBFAMILY A-LIKE PROTEIN 1"/>
    <property type="match status" value="1"/>
</dbReference>
<dbReference type="InterPro" id="IPR027417">
    <property type="entry name" value="P-loop_NTPase"/>
</dbReference>
<evidence type="ECO:0000256" key="9">
    <source>
        <dbReference type="HAMAP-Rule" id="MF_01821"/>
    </source>
</evidence>
<comment type="caution">
    <text evidence="12">The sequence shown here is derived from an EMBL/GenBank/DDBJ whole genome shotgun (WGS) entry which is preliminary data.</text>
</comment>
<dbReference type="SMART" id="SM00487">
    <property type="entry name" value="DEXDc"/>
    <property type="match status" value="1"/>
</dbReference>
<evidence type="ECO:0000256" key="2">
    <source>
        <dbReference type="ARBA" id="ARBA00022801"/>
    </source>
</evidence>
<keyword evidence="7 9" id="KW-0010">Activator</keyword>
<protein>
    <recommendedName>
        <fullName evidence="9">RNA polymerase-associated protein RapA</fullName>
        <ecNumber evidence="9">3.6.4.-</ecNumber>
    </recommendedName>
    <alternativeName>
        <fullName evidence="9">ATP-dependent helicase HepA</fullName>
    </alternativeName>
</protein>
<comment type="similarity">
    <text evidence="9">Belongs to the SNF2/RAD54 helicase family. RapA subfamily.</text>
</comment>
<dbReference type="InterPro" id="IPR022737">
    <property type="entry name" value="RapA_C"/>
</dbReference>
<dbReference type="InterPro" id="IPR023949">
    <property type="entry name" value="Helicase_RapA"/>
</dbReference>
<feature type="short sequence motif" description="DEAH box" evidence="9">
    <location>
        <begin position="297"/>
        <end position="300"/>
    </location>
</feature>
<dbReference type="Pfam" id="PF18337">
    <property type="entry name" value="Tudor_RapA"/>
    <property type="match status" value="1"/>
</dbReference>
<accession>A0ABV8V7W0</accession>
<dbReference type="RefSeq" id="WP_290262954.1">
    <property type="nucleotide sequence ID" value="NZ_JAUFQG010000004.1"/>
</dbReference>
<dbReference type="Gene3D" id="2.30.30.140">
    <property type="match status" value="1"/>
</dbReference>
<dbReference type="PANTHER" id="PTHR45766">
    <property type="entry name" value="DNA ANNEALING HELICASE AND ENDONUCLEASE ZRANB3 FAMILY MEMBER"/>
    <property type="match status" value="1"/>
</dbReference>
<dbReference type="PROSITE" id="PS51192">
    <property type="entry name" value="HELICASE_ATP_BIND_1"/>
    <property type="match status" value="1"/>
</dbReference>
<dbReference type="InterPro" id="IPR038718">
    <property type="entry name" value="SNF2-like_sf"/>
</dbReference>
<dbReference type="InterPro" id="IPR014001">
    <property type="entry name" value="Helicase_ATP-bd"/>
</dbReference>
<dbReference type="Gene3D" id="3.40.50.300">
    <property type="entry name" value="P-loop containing nucleotide triphosphate hydrolases"/>
    <property type="match status" value="1"/>
</dbReference>
<dbReference type="Gene3D" id="3.40.50.10810">
    <property type="entry name" value="Tandem AAA-ATPase domain"/>
    <property type="match status" value="1"/>
</dbReference>
<dbReference type="CDD" id="cd18011">
    <property type="entry name" value="DEXDc_RapA"/>
    <property type="match status" value="1"/>
</dbReference>
<evidence type="ECO:0000256" key="4">
    <source>
        <dbReference type="ARBA" id="ARBA00022840"/>
    </source>
</evidence>
<proteinExistence type="inferred from homology"/>
<evidence type="ECO:0000259" key="10">
    <source>
        <dbReference type="PROSITE" id="PS51192"/>
    </source>
</evidence>
<dbReference type="Pfam" id="PF12137">
    <property type="entry name" value="RapA_C"/>
    <property type="match status" value="1"/>
</dbReference>
<evidence type="ECO:0000256" key="7">
    <source>
        <dbReference type="ARBA" id="ARBA00023159"/>
    </source>
</evidence>